<sequence>MLIRRRIVTVKNEQIPDLDELFRRKLMVDLAEDDIDARVLKYFRDCSTIIENHELAKILGVGDPDADGFADRMKLRCMIFIDNLEPHTVRDDVKRHCKYECREVKKNDFMLFSISKEKARAQHKYHQLALEQKGQATLARKPDSSNTKSKSEKKGLPRHKPVRSGSG</sequence>
<feature type="region of interest" description="Disordered" evidence="1">
    <location>
        <begin position="131"/>
        <end position="167"/>
    </location>
</feature>
<evidence type="ECO:0000313" key="2">
    <source>
        <dbReference type="EMBL" id="KAK1930336.1"/>
    </source>
</evidence>
<dbReference type="Proteomes" id="UP001259832">
    <property type="component" value="Unassembled WGS sequence"/>
</dbReference>
<organism evidence="2 3">
    <name type="scientific">Phytophthora citrophthora</name>
    <dbReference type="NCBI Taxonomy" id="4793"/>
    <lineage>
        <taxon>Eukaryota</taxon>
        <taxon>Sar</taxon>
        <taxon>Stramenopiles</taxon>
        <taxon>Oomycota</taxon>
        <taxon>Peronosporomycetes</taxon>
        <taxon>Peronosporales</taxon>
        <taxon>Peronosporaceae</taxon>
        <taxon>Phytophthora</taxon>
    </lineage>
</organism>
<evidence type="ECO:0000313" key="3">
    <source>
        <dbReference type="Proteomes" id="UP001259832"/>
    </source>
</evidence>
<proteinExistence type="predicted"/>
<reference evidence="2" key="1">
    <citation type="submission" date="2023-08" db="EMBL/GenBank/DDBJ databases">
        <title>Reference Genome Resource for the Citrus Pathogen Phytophthora citrophthora.</title>
        <authorList>
            <person name="Moller H."/>
            <person name="Coetzee B."/>
            <person name="Rose L.J."/>
            <person name="Van Niekerk J.M."/>
        </authorList>
    </citation>
    <scope>NUCLEOTIDE SEQUENCE</scope>
    <source>
        <strain evidence="2">STE-U-9442</strain>
    </source>
</reference>
<keyword evidence="3" id="KW-1185">Reference proteome</keyword>
<comment type="caution">
    <text evidence="2">The sequence shown here is derived from an EMBL/GenBank/DDBJ whole genome shotgun (WGS) entry which is preliminary data.</text>
</comment>
<evidence type="ECO:0000256" key="1">
    <source>
        <dbReference type="SAM" id="MobiDB-lite"/>
    </source>
</evidence>
<name>A0AAD9LBH7_9STRA</name>
<accession>A0AAD9LBH7</accession>
<gene>
    <name evidence="2" type="ORF">P3T76_014007</name>
</gene>
<protein>
    <submittedName>
        <fullName evidence="2">Uncharacterized protein</fullName>
    </submittedName>
</protein>
<dbReference type="AlphaFoldDB" id="A0AAD9LBH7"/>
<dbReference type="EMBL" id="JASMQC010000039">
    <property type="protein sequence ID" value="KAK1930336.1"/>
    <property type="molecule type" value="Genomic_DNA"/>
</dbReference>
<feature type="compositionally biased region" description="Basic residues" evidence="1">
    <location>
        <begin position="156"/>
        <end position="167"/>
    </location>
</feature>